<proteinExistence type="predicted"/>
<comment type="caution">
    <text evidence="5">The sequence shown here is derived from an EMBL/GenBank/DDBJ whole genome shotgun (WGS) entry which is preliminary data.</text>
</comment>
<dbReference type="PANTHER" id="PTHR48105">
    <property type="entry name" value="THIOREDOXIN REDUCTASE 1-RELATED-RELATED"/>
    <property type="match status" value="1"/>
</dbReference>
<comment type="catalytic activity">
    <reaction evidence="3">
        <text>[thioredoxin]-dithiol + NADP(+) = [thioredoxin]-disulfide + NADPH + H(+)</text>
        <dbReference type="Rhea" id="RHEA:20345"/>
        <dbReference type="Rhea" id="RHEA-COMP:10698"/>
        <dbReference type="Rhea" id="RHEA-COMP:10700"/>
        <dbReference type="ChEBI" id="CHEBI:15378"/>
        <dbReference type="ChEBI" id="CHEBI:29950"/>
        <dbReference type="ChEBI" id="CHEBI:50058"/>
        <dbReference type="ChEBI" id="CHEBI:57783"/>
        <dbReference type="ChEBI" id="CHEBI:58349"/>
        <dbReference type="EC" id="1.8.1.9"/>
    </reaction>
</comment>
<gene>
    <name evidence="5" type="ORF">Aco03nite_092420</name>
</gene>
<dbReference type="InterPro" id="IPR036188">
    <property type="entry name" value="FAD/NAD-bd_sf"/>
</dbReference>
<dbReference type="PRINTS" id="PR00469">
    <property type="entry name" value="PNDRDTASEII"/>
</dbReference>
<evidence type="ECO:0000313" key="5">
    <source>
        <dbReference type="EMBL" id="GID60838.1"/>
    </source>
</evidence>
<sequence>MTVAAEVVTMIENEFTEVDTDVLVIGGGAAGLAAATSLARFRHRVAVVDAGQPRNASADGVHNYLSRDGLPPAELVAAGRRELRGYGGQIIDGAVTAVRHATPGAVSAPRFTVELAGGGTLTARRVLVASGLVDELPNITGLAVRWGRDVLHCPYCHGWEVRDQRLAVLATSAVALHAVLLWRQLSERLTVVLDPGVEPSEQQWERFAARGVEVVIGPVEEVVVAGDRLTGMRLAGGHVVNCDALAISNTLHARVGFLEPLGLVPVPFMMGETVVGSRLEAGPTGATAVPGVYAAGNATDLFAQVAGSVAAALTVAAAVNSSLIEEDADLAVRSATAPLEEESVFSAAAERQVCEQVLGDRRHGL</sequence>
<reference evidence="5 6" key="1">
    <citation type="submission" date="2021-01" db="EMBL/GenBank/DDBJ databases">
        <title>Whole genome shotgun sequence of Actinoplanes couchii NBRC 106145.</title>
        <authorList>
            <person name="Komaki H."/>
            <person name="Tamura T."/>
        </authorList>
    </citation>
    <scope>NUCLEOTIDE SEQUENCE [LARGE SCALE GENOMIC DNA]</scope>
    <source>
        <strain evidence="5 6">NBRC 106145</strain>
    </source>
</reference>
<dbReference type="Proteomes" id="UP000612282">
    <property type="component" value="Unassembled WGS sequence"/>
</dbReference>
<protein>
    <submittedName>
        <fullName evidence="5">FAD-dependent pyridine nucleotide-disulphide oxidoreductase</fullName>
    </submittedName>
</protein>
<keyword evidence="6" id="KW-1185">Reference proteome</keyword>
<keyword evidence="2" id="KW-0560">Oxidoreductase</keyword>
<evidence type="ECO:0000256" key="1">
    <source>
        <dbReference type="ARBA" id="ARBA00022630"/>
    </source>
</evidence>
<dbReference type="Gene3D" id="3.50.50.60">
    <property type="entry name" value="FAD/NAD(P)-binding domain"/>
    <property type="match status" value="2"/>
</dbReference>
<evidence type="ECO:0000259" key="4">
    <source>
        <dbReference type="Pfam" id="PF07992"/>
    </source>
</evidence>
<dbReference type="Pfam" id="PF07992">
    <property type="entry name" value="Pyr_redox_2"/>
    <property type="match status" value="1"/>
</dbReference>
<name>A0ABQ3XQQ2_9ACTN</name>
<dbReference type="InterPro" id="IPR023753">
    <property type="entry name" value="FAD/NAD-binding_dom"/>
</dbReference>
<dbReference type="PRINTS" id="PR00368">
    <property type="entry name" value="FADPNR"/>
</dbReference>
<organism evidence="5 6">
    <name type="scientific">Actinoplanes couchii</name>
    <dbReference type="NCBI Taxonomy" id="403638"/>
    <lineage>
        <taxon>Bacteria</taxon>
        <taxon>Bacillati</taxon>
        <taxon>Actinomycetota</taxon>
        <taxon>Actinomycetes</taxon>
        <taxon>Micromonosporales</taxon>
        <taxon>Micromonosporaceae</taxon>
        <taxon>Actinoplanes</taxon>
    </lineage>
</organism>
<keyword evidence="1" id="KW-0285">Flavoprotein</keyword>
<evidence type="ECO:0000256" key="2">
    <source>
        <dbReference type="ARBA" id="ARBA00023002"/>
    </source>
</evidence>
<dbReference type="SUPFAM" id="SSF51905">
    <property type="entry name" value="FAD/NAD(P)-binding domain"/>
    <property type="match status" value="1"/>
</dbReference>
<evidence type="ECO:0000256" key="3">
    <source>
        <dbReference type="ARBA" id="ARBA00048132"/>
    </source>
</evidence>
<dbReference type="EMBL" id="BOMG01000115">
    <property type="protein sequence ID" value="GID60838.1"/>
    <property type="molecule type" value="Genomic_DNA"/>
</dbReference>
<evidence type="ECO:0000313" key="6">
    <source>
        <dbReference type="Proteomes" id="UP000612282"/>
    </source>
</evidence>
<dbReference type="InterPro" id="IPR050097">
    <property type="entry name" value="Ferredoxin-NADP_redctase_2"/>
</dbReference>
<feature type="domain" description="FAD/NAD(P)-binding" evidence="4">
    <location>
        <begin position="21"/>
        <end position="308"/>
    </location>
</feature>
<accession>A0ABQ3XQQ2</accession>